<evidence type="ECO:0000313" key="11">
    <source>
        <dbReference type="EMBL" id="QFR24488.1"/>
    </source>
</evidence>
<keyword evidence="4 11" id="KW-0067">ATP-binding</keyword>
<feature type="transmembrane region" description="Helical" evidence="8">
    <location>
        <begin position="55"/>
        <end position="78"/>
    </location>
</feature>
<keyword evidence="5 8" id="KW-1133">Transmembrane helix</keyword>
<evidence type="ECO:0000259" key="10">
    <source>
        <dbReference type="PROSITE" id="PS50929"/>
    </source>
</evidence>
<evidence type="ECO:0000256" key="5">
    <source>
        <dbReference type="ARBA" id="ARBA00022989"/>
    </source>
</evidence>
<evidence type="ECO:0000256" key="6">
    <source>
        <dbReference type="ARBA" id="ARBA00023136"/>
    </source>
</evidence>
<feature type="transmembrane region" description="Helical" evidence="8">
    <location>
        <begin position="98"/>
        <end position="115"/>
    </location>
</feature>
<accession>A0A5P8M7J2</accession>
<dbReference type="InterPro" id="IPR011527">
    <property type="entry name" value="ABC1_TM_dom"/>
</dbReference>
<dbReference type="Pfam" id="PF00664">
    <property type="entry name" value="ABC_membrane"/>
    <property type="match status" value="1"/>
</dbReference>
<evidence type="ECO:0000256" key="2">
    <source>
        <dbReference type="ARBA" id="ARBA00022692"/>
    </source>
</evidence>
<feature type="transmembrane region" description="Helical" evidence="8">
    <location>
        <begin position="200"/>
        <end position="218"/>
    </location>
</feature>
<gene>
    <name evidence="11" type="ORF">D1010_14525</name>
</gene>
<feature type="domain" description="ABC transporter" evidence="9">
    <location>
        <begin position="371"/>
        <end position="586"/>
    </location>
</feature>
<reference evidence="11 12" key="1">
    <citation type="submission" date="2019-10" db="EMBL/GenBank/DDBJ databases">
        <title>The completed genome of Lactobacillus harbinensis M1.</title>
        <authorList>
            <person name="Zheng Y."/>
        </authorList>
    </citation>
    <scope>NUCLEOTIDE SEQUENCE [LARGE SCALE GENOMIC DNA]</scope>
    <source>
        <strain evidence="11 12">M1</strain>
    </source>
</reference>
<feature type="region of interest" description="Disordered" evidence="7">
    <location>
        <begin position="1"/>
        <end position="23"/>
    </location>
</feature>
<evidence type="ECO:0000256" key="1">
    <source>
        <dbReference type="ARBA" id="ARBA00004651"/>
    </source>
</evidence>
<dbReference type="KEGG" id="lhb:D1010_14525"/>
<keyword evidence="6 8" id="KW-0472">Membrane</keyword>
<sequence length="586" mass="63725">MAGDRSAGCDLLPGGRSDHQRDETGISCGQRCLPPVIRYAKGIGGGGMIRRMLTYVGYLVPVLIFSWFAGLIAELGQVFVAWQAGRLFISGSQSVRPLLWWLIGGIFIAAIGAFAEQYAGHYVAFKALANLRNVVYAKVQRLAPAGLDNQRSGDLLKAVGDDIEAMEVFYAHTIVPIAIGATFTLVLAVTYAWYDLVAGLLVLAASILVGGVLPLYRYRRLRTANARLAQVQGETQQQMLEAVRGRDALLQLHAAGQKMAAVDAQYQQEGPAQQAVGVFNGQKGQLAWLVIIGTWLALAAWLGVRTHFSLAVLPLLLAFPFAFRPLLALANLPDSLSKGLGATKRVFVLLDTPEPNQTDGTQALTDNIADVQVDHLTYAYPDRAQTVLQDVSLQLRQGQIGGIVGVSGAGKSTLAKLLMKWYPAPKGTIAINGVDAADWQTATLWQEINYLPQRAQIFHATVRENLQLGAKDLTGDAIKRVLAQVKLTERIDRLPMGLETVLNADSGLSAGEQQRLALARAFLHPSSLLILDEPTSNLDVINEQIILNSIRDYYPGMVLMITHREETLGFCDVVWRLADGQLTVEK</sequence>
<feature type="transmembrane region" description="Helical" evidence="8">
    <location>
        <begin position="174"/>
        <end position="194"/>
    </location>
</feature>
<dbReference type="InterPro" id="IPR036640">
    <property type="entry name" value="ABC1_TM_sf"/>
</dbReference>
<dbReference type="GO" id="GO:0005524">
    <property type="term" value="F:ATP binding"/>
    <property type="evidence" value="ECO:0007669"/>
    <property type="project" value="UniProtKB-KW"/>
</dbReference>
<evidence type="ECO:0000313" key="12">
    <source>
        <dbReference type="Proteomes" id="UP000326779"/>
    </source>
</evidence>
<dbReference type="SUPFAM" id="SSF90123">
    <property type="entry name" value="ABC transporter transmembrane region"/>
    <property type="match status" value="1"/>
</dbReference>
<dbReference type="PANTHER" id="PTHR24221:SF590">
    <property type="entry name" value="COMPONENT LINKED WITH THE ASSEMBLY OF CYTOCHROME' TRANSPORT TRANSMEMBRANE ATP-BINDING PROTEIN ABC TRANSPORTER CYDD-RELATED"/>
    <property type="match status" value="1"/>
</dbReference>
<dbReference type="EMBL" id="CP045143">
    <property type="protein sequence ID" value="QFR24488.1"/>
    <property type="molecule type" value="Genomic_DNA"/>
</dbReference>
<dbReference type="Gene3D" id="1.20.1560.10">
    <property type="entry name" value="ABC transporter type 1, transmembrane domain"/>
    <property type="match status" value="1"/>
</dbReference>
<feature type="domain" description="ABC transmembrane type-1" evidence="10">
    <location>
        <begin position="62"/>
        <end position="245"/>
    </location>
</feature>
<protein>
    <submittedName>
        <fullName evidence="11">ATP-binding cassette domain-containing protein</fullName>
    </submittedName>
</protein>
<dbReference type="Pfam" id="PF00005">
    <property type="entry name" value="ABC_tran"/>
    <property type="match status" value="1"/>
</dbReference>
<proteinExistence type="predicted"/>
<dbReference type="SUPFAM" id="SSF52540">
    <property type="entry name" value="P-loop containing nucleoside triphosphate hydrolases"/>
    <property type="match status" value="1"/>
</dbReference>
<name>A0A5P8M7J2_9LACO</name>
<dbReference type="GO" id="GO:0016887">
    <property type="term" value="F:ATP hydrolysis activity"/>
    <property type="evidence" value="ECO:0007669"/>
    <property type="project" value="InterPro"/>
</dbReference>
<dbReference type="CDD" id="cd03228">
    <property type="entry name" value="ABCC_MRP_Like"/>
    <property type="match status" value="1"/>
</dbReference>
<dbReference type="PROSITE" id="PS00211">
    <property type="entry name" value="ABC_TRANSPORTER_1"/>
    <property type="match status" value="1"/>
</dbReference>
<dbReference type="InterPro" id="IPR039421">
    <property type="entry name" value="Type_1_exporter"/>
</dbReference>
<evidence type="ECO:0000259" key="9">
    <source>
        <dbReference type="PROSITE" id="PS50893"/>
    </source>
</evidence>
<dbReference type="GO" id="GO:0005886">
    <property type="term" value="C:plasma membrane"/>
    <property type="evidence" value="ECO:0007669"/>
    <property type="project" value="UniProtKB-SubCell"/>
</dbReference>
<evidence type="ECO:0000256" key="7">
    <source>
        <dbReference type="SAM" id="MobiDB-lite"/>
    </source>
</evidence>
<evidence type="ECO:0000256" key="8">
    <source>
        <dbReference type="SAM" id="Phobius"/>
    </source>
</evidence>
<evidence type="ECO:0000256" key="4">
    <source>
        <dbReference type="ARBA" id="ARBA00022840"/>
    </source>
</evidence>
<keyword evidence="2 8" id="KW-0812">Transmembrane</keyword>
<dbReference type="PROSITE" id="PS50929">
    <property type="entry name" value="ABC_TM1F"/>
    <property type="match status" value="1"/>
</dbReference>
<dbReference type="SMART" id="SM00382">
    <property type="entry name" value="AAA"/>
    <property type="match status" value="1"/>
</dbReference>
<dbReference type="InterPro" id="IPR027417">
    <property type="entry name" value="P-loop_NTPase"/>
</dbReference>
<dbReference type="InterPro" id="IPR003439">
    <property type="entry name" value="ABC_transporter-like_ATP-bd"/>
</dbReference>
<dbReference type="InterPro" id="IPR003593">
    <property type="entry name" value="AAA+_ATPase"/>
</dbReference>
<dbReference type="InterPro" id="IPR017871">
    <property type="entry name" value="ABC_transporter-like_CS"/>
</dbReference>
<dbReference type="PANTHER" id="PTHR24221">
    <property type="entry name" value="ATP-BINDING CASSETTE SUB-FAMILY B"/>
    <property type="match status" value="1"/>
</dbReference>
<evidence type="ECO:0000256" key="3">
    <source>
        <dbReference type="ARBA" id="ARBA00022741"/>
    </source>
</evidence>
<dbReference type="GO" id="GO:0140359">
    <property type="term" value="F:ABC-type transporter activity"/>
    <property type="evidence" value="ECO:0007669"/>
    <property type="project" value="InterPro"/>
</dbReference>
<dbReference type="PROSITE" id="PS50893">
    <property type="entry name" value="ABC_TRANSPORTER_2"/>
    <property type="match status" value="1"/>
</dbReference>
<dbReference type="AlphaFoldDB" id="A0A5P8M7J2"/>
<comment type="subcellular location">
    <subcellularLocation>
        <location evidence="1">Cell membrane</location>
        <topology evidence="1">Multi-pass membrane protein</topology>
    </subcellularLocation>
</comment>
<dbReference type="Gene3D" id="3.40.50.300">
    <property type="entry name" value="P-loop containing nucleotide triphosphate hydrolases"/>
    <property type="match status" value="1"/>
</dbReference>
<keyword evidence="3" id="KW-0547">Nucleotide-binding</keyword>
<feature type="transmembrane region" description="Helical" evidence="8">
    <location>
        <begin position="286"/>
        <end position="304"/>
    </location>
</feature>
<dbReference type="Proteomes" id="UP000326779">
    <property type="component" value="Chromosome"/>
</dbReference>
<organism evidence="11 12">
    <name type="scientific">Schleiferilactobacillus harbinensis</name>
    <dbReference type="NCBI Taxonomy" id="304207"/>
    <lineage>
        <taxon>Bacteria</taxon>
        <taxon>Bacillati</taxon>
        <taxon>Bacillota</taxon>
        <taxon>Bacilli</taxon>
        <taxon>Lactobacillales</taxon>
        <taxon>Lactobacillaceae</taxon>
        <taxon>Schleiferilactobacillus</taxon>
    </lineage>
</organism>